<feature type="region of interest" description="Disordered" evidence="1">
    <location>
        <begin position="50"/>
        <end position="70"/>
    </location>
</feature>
<comment type="caution">
    <text evidence="2">The sequence shown here is derived from an EMBL/GenBank/DDBJ whole genome shotgun (WGS) entry which is preliminary data.</text>
</comment>
<dbReference type="AlphaFoldDB" id="A0A9W6YAX1"/>
<evidence type="ECO:0000313" key="2">
    <source>
        <dbReference type="EMBL" id="GMF58002.1"/>
    </source>
</evidence>
<organism evidence="2 3">
    <name type="scientific">Phytophthora fragariaefolia</name>
    <dbReference type="NCBI Taxonomy" id="1490495"/>
    <lineage>
        <taxon>Eukaryota</taxon>
        <taxon>Sar</taxon>
        <taxon>Stramenopiles</taxon>
        <taxon>Oomycota</taxon>
        <taxon>Peronosporomycetes</taxon>
        <taxon>Peronosporales</taxon>
        <taxon>Peronosporaceae</taxon>
        <taxon>Phytophthora</taxon>
    </lineage>
</organism>
<keyword evidence="3" id="KW-1185">Reference proteome</keyword>
<dbReference type="EMBL" id="BSXT01004478">
    <property type="protein sequence ID" value="GMF58002.1"/>
    <property type="molecule type" value="Genomic_DNA"/>
</dbReference>
<evidence type="ECO:0000256" key="1">
    <source>
        <dbReference type="SAM" id="MobiDB-lite"/>
    </source>
</evidence>
<gene>
    <name evidence="2" type="ORF">Pfra01_002487700</name>
</gene>
<feature type="compositionally biased region" description="Polar residues" evidence="1">
    <location>
        <begin position="56"/>
        <end position="70"/>
    </location>
</feature>
<name>A0A9W6YAX1_9STRA</name>
<protein>
    <submittedName>
        <fullName evidence="2">Unnamed protein product</fullName>
    </submittedName>
</protein>
<evidence type="ECO:0000313" key="3">
    <source>
        <dbReference type="Proteomes" id="UP001165121"/>
    </source>
</evidence>
<reference evidence="2" key="1">
    <citation type="submission" date="2023-04" db="EMBL/GenBank/DDBJ databases">
        <title>Phytophthora fragariaefolia NBRC 109709.</title>
        <authorList>
            <person name="Ichikawa N."/>
            <person name="Sato H."/>
            <person name="Tonouchi N."/>
        </authorList>
    </citation>
    <scope>NUCLEOTIDE SEQUENCE</scope>
    <source>
        <strain evidence="2">NBRC 109709</strain>
    </source>
</reference>
<proteinExistence type="predicted"/>
<dbReference type="Proteomes" id="UP001165121">
    <property type="component" value="Unassembled WGS sequence"/>
</dbReference>
<feature type="region of interest" description="Disordered" evidence="1">
    <location>
        <begin position="1"/>
        <end position="26"/>
    </location>
</feature>
<sequence length="70" mass="7677">MRRAESKLPAGGQNPTCSLEDNPINGLREDPICRLVDSSKLWARRELELRTGRDPNLSTQGQLTIGGSEA</sequence>
<accession>A0A9W6YAX1</accession>